<evidence type="ECO:0008006" key="4">
    <source>
        <dbReference type="Google" id="ProtNLM"/>
    </source>
</evidence>
<keyword evidence="3" id="KW-1185">Reference proteome</keyword>
<dbReference type="InterPro" id="IPR050767">
    <property type="entry name" value="Sel1_AlgK"/>
</dbReference>
<feature type="transmembrane region" description="Helical" evidence="1">
    <location>
        <begin position="877"/>
        <end position="899"/>
    </location>
</feature>
<dbReference type="EMBL" id="CP046172">
    <property type="protein sequence ID" value="QIS12245.1"/>
    <property type="molecule type" value="Genomic_DNA"/>
</dbReference>
<proteinExistence type="predicted"/>
<accession>A0A6G9YG26</accession>
<feature type="transmembrane region" description="Helical" evidence="1">
    <location>
        <begin position="905"/>
        <end position="922"/>
    </location>
</feature>
<protein>
    <recommendedName>
        <fullName evidence="4">Sel1 repeat family protein</fullName>
    </recommendedName>
</protein>
<reference evidence="2 3" key="1">
    <citation type="journal article" date="2019" name="ACS Chem. Biol.">
        <title>Identification and Mobilization of a Cryptic Antibiotic Biosynthesis Gene Locus from a Human-Pathogenic Nocardia Isolate.</title>
        <authorList>
            <person name="Herisse M."/>
            <person name="Ishida K."/>
            <person name="Porter J.L."/>
            <person name="Howden B."/>
            <person name="Hertweck C."/>
            <person name="Stinear T.P."/>
            <person name="Pidot S.J."/>
        </authorList>
    </citation>
    <scope>NUCLEOTIDE SEQUENCE [LARGE SCALE GENOMIC DNA]</scope>
    <source>
        <strain evidence="2 3">AUSMDU00012717</strain>
    </source>
</reference>
<dbReference type="Gene3D" id="1.25.40.10">
    <property type="entry name" value="Tetratricopeptide repeat domain"/>
    <property type="match status" value="1"/>
</dbReference>
<organism evidence="2 3">
    <name type="scientific">Nocardia arthritidis</name>
    <dbReference type="NCBI Taxonomy" id="228602"/>
    <lineage>
        <taxon>Bacteria</taxon>
        <taxon>Bacillati</taxon>
        <taxon>Actinomycetota</taxon>
        <taxon>Actinomycetes</taxon>
        <taxon>Mycobacteriales</taxon>
        <taxon>Nocardiaceae</taxon>
        <taxon>Nocardia</taxon>
    </lineage>
</organism>
<evidence type="ECO:0000256" key="1">
    <source>
        <dbReference type="SAM" id="Phobius"/>
    </source>
</evidence>
<dbReference type="AlphaFoldDB" id="A0A6G9YG26"/>
<dbReference type="KEGG" id="nah:F5544_21915"/>
<sequence>MSTTYDPSNRAGLEQAAASGDAKAMYDLGYFLETSSPRDRSGAREWYERAAAAGHTAAYFRLGYLLDDSRDQRDHRTAIGWYEKAAENGDEVAMFNIGIICQYRLDPPDYRSARHWYERAATAGYADAYFRLAFVLDQWTTPRDFAGARHWYEKAAENGDGIAMFNIGCLFEAMDPPDYASALPWFVKAAEANYDKADFTVGNLLDKRIEPRDPIGARRWYEKAAAHGDSRADYALAELAEREGDPMFIVLYERAAAAGSAAAMNYLGHRLWMRPSGRNEAAATAWFERSAANGFETAKSNLVKIGVVAAPDESAPPRGIPPEVVRAPVSLATLGFAAAGSPTGVTAALDAAIDDSPYRRNAFRLADLPTDADGRRIRKRVTELEAAERLGAPLALTPLLPTPSQPEPGEAKTALNQLREPAQRLIQELFWIWPGEDGPRPGDLAGLERIWLERLPRAGIAAHNLAVVRHIQAMESPLGRHAETWLDALTAWDAAICAADSWEWLRARTEAIGDSRVGTAALAELRAALPAALLRLHTDLLVRAAVAGDRPAADLHTDVLTRFAEQIAGRPSSFDPAAVDSARDLAVRKLAAHTRTLADDASRAVQKDPKDAGAVAGRLLDNAKLPLLIIDRLQPATDPIGSGAHDDLVRTAISCDIAQFNETRSVPTSLNILERLAPLATTRSILDRLAAEWAATSSANVAHQCTLAREKTANAPKQGAQVARDLLADTQEPLARMRSAPQPNTEAVDAAHDRIATTVIHCVVGYFNETGDLDATVELMDRIRPTVRGKDALDYLREQDTVLTRIRAEREQAERLRTFCWFCGRQPGADPAKYRVGLHNNVTRRGNTTRWQSLHIDVPRCEQCRIEHAPGARLRGFGGFLGFIGFLAAFIGGIAALGASHPPGAIGAAVLGVAAILIGVAMSKSQTATEAPNRAFEYPRVQQLLAEGWRKGERP</sequence>
<dbReference type="InterPro" id="IPR011990">
    <property type="entry name" value="TPR-like_helical_dom_sf"/>
</dbReference>
<keyword evidence="1" id="KW-1133">Transmembrane helix</keyword>
<gene>
    <name evidence="2" type="ORF">F5544_21915</name>
</gene>
<evidence type="ECO:0000313" key="3">
    <source>
        <dbReference type="Proteomes" id="UP000503540"/>
    </source>
</evidence>
<dbReference type="RefSeq" id="WP_167474955.1">
    <property type="nucleotide sequence ID" value="NZ_CP046172.1"/>
</dbReference>
<dbReference type="SMART" id="SM00671">
    <property type="entry name" value="SEL1"/>
    <property type="match status" value="7"/>
</dbReference>
<dbReference type="Pfam" id="PF08238">
    <property type="entry name" value="Sel1"/>
    <property type="match status" value="7"/>
</dbReference>
<dbReference type="PANTHER" id="PTHR11102">
    <property type="entry name" value="SEL-1-LIKE PROTEIN"/>
    <property type="match status" value="1"/>
</dbReference>
<evidence type="ECO:0000313" key="2">
    <source>
        <dbReference type="EMBL" id="QIS12245.1"/>
    </source>
</evidence>
<dbReference type="Proteomes" id="UP000503540">
    <property type="component" value="Chromosome"/>
</dbReference>
<dbReference type="SUPFAM" id="SSF81901">
    <property type="entry name" value="HCP-like"/>
    <property type="match status" value="1"/>
</dbReference>
<dbReference type="PANTHER" id="PTHR11102:SF160">
    <property type="entry name" value="ERAD-ASSOCIATED E3 UBIQUITIN-PROTEIN LIGASE COMPONENT HRD3"/>
    <property type="match status" value="1"/>
</dbReference>
<keyword evidence="1" id="KW-0812">Transmembrane</keyword>
<keyword evidence="1" id="KW-0472">Membrane</keyword>
<dbReference type="InterPro" id="IPR006597">
    <property type="entry name" value="Sel1-like"/>
</dbReference>
<name>A0A6G9YG26_9NOCA</name>